<accession>A0A5E7Q507</accession>
<reference evidence="1 2" key="1">
    <citation type="submission" date="2019-09" db="EMBL/GenBank/DDBJ databases">
        <authorList>
            <person name="Chandra G."/>
            <person name="Truman W A."/>
        </authorList>
    </citation>
    <scope>NUCLEOTIDE SEQUENCE [LARGE SCALE GENOMIC DNA]</scope>
    <source>
        <strain evidence="1">PS870</strain>
    </source>
</reference>
<sequence length="64" mass="7076">MNTYQTNTQLAVHMDAAHNAVIGFSEKYVVEAAATLRQFYVSSGDVAEFMWDGAQIICTRQAFG</sequence>
<dbReference type="EMBL" id="CABVIK010000025">
    <property type="protein sequence ID" value="VVP57232.1"/>
    <property type="molecule type" value="Genomic_DNA"/>
</dbReference>
<gene>
    <name evidence="1" type="ORF">PS870_05758</name>
</gene>
<evidence type="ECO:0000313" key="2">
    <source>
        <dbReference type="Proteomes" id="UP000349468"/>
    </source>
</evidence>
<protein>
    <submittedName>
        <fullName evidence="1">Uncharacterized protein</fullName>
    </submittedName>
</protein>
<dbReference type="RefSeq" id="WP_154913710.1">
    <property type="nucleotide sequence ID" value="NZ_CABVIK010000025.1"/>
</dbReference>
<evidence type="ECO:0000313" key="1">
    <source>
        <dbReference type="EMBL" id="VVP57232.1"/>
    </source>
</evidence>
<proteinExistence type="predicted"/>
<name>A0A5E7Q507_PSEFL</name>
<dbReference type="Proteomes" id="UP000349468">
    <property type="component" value="Unassembled WGS sequence"/>
</dbReference>
<dbReference type="AlphaFoldDB" id="A0A5E7Q507"/>
<organism evidence="1 2">
    <name type="scientific">Pseudomonas fluorescens</name>
    <dbReference type="NCBI Taxonomy" id="294"/>
    <lineage>
        <taxon>Bacteria</taxon>
        <taxon>Pseudomonadati</taxon>
        <taxon>Pseudomonadota</taxon>
        <taxon>Gammaproteobacteria</taxon>
        <taxon>Pseudomonadales</taxon>
        <taxon>Pseudomonadaceae</taxon>
        <taxon>Pseudomonas</taxon>
    </lineage>
</organism>